<dbReference type="Pfam" id="PF19290">
    <property type="entry name" value="PmbA_TldD_2nd"/>
    <property type="match status" value="1"/>
</dbReference>
<feature type="domain" description="Metalloprotease TldD/E C-terminal" evidence="3">
    <location>
        <begin position="225"/>
        <end position="444"/>
    </location>
</feature>
<keyword evidence="6" id="KW-0645">Protease</keyword>
<proteinExistence type="inferred from homology"/>
<name>A0A2M9ZJQ7_9LEPT</name>
<keyword evidence="6" id="KW-0378">Hydrolase</keyword>
<dbReference type="GO" id="GO:0006508">
    <property type="term" value="P:proteolysis"/>
    <property type="evidence" value="ECO:0007669"/>
    <property type="project" value="UniProtKB-KW"/>
</dbReference>
<dbReference type="PANTHER" id="PTHR43421">
    <property type="entry name" value="METALLOPROTEASE PMBA"/>
    <property type="match status" value="1"/>
</dbReference>
<dbReference type="InterPro" id="IPR047657">
    <property type="entry name" value="PmbA"/>
</dbReference>
<evidence type="ECO:0000313" key="8">
    <source>
        <dbReference type="Proteomes" id="UP000231990"/>
    </source>
</evidence>
<comment type="similarity">
    <text evidence="1">Belongs to the peptidase U62 family.</text>
</comment>
<dbReference type="Gene3D" id="3.30.2290.10">
    <property type="entry name" value="PmbA/TldD superfamily"/>
    <property type="match status" value="1"/>
</dbReference>
<comment type="caution">
    <text evidence="6">The sequence shown here is derived from an EMBL/GenBank/DDBJ whole genome shotgun (WGS) entry which is preliminary data.</text>
</comment>
<feature type="domain" description="Metalloprotease TldD/E central" evidence="4">
    <location>
        <begin position="119"/>
        <end position="218"/>
    </location>
</feature>
<dbReference type="InterPro" id="IPR035068">
    <property type="entry name" value="TldD/PmbA_N"/>
</dbReference>
<organism evidence="6 8">
    <name type="scientific">Leptospira perolatii</name>
    <dbReference type="NCBI Taxonomy" id="2023191"/>
    <lineage>
        <taxon>Bacteria</taxon>
        <taxon>Pseudomonadati</taxon>
        <taxon>Spirochaetota</taxon>
        <taxon>Spirochaetia</taxon>
        <taxon>Leptospirales</taxon>
        <taxon>Leptospiraceae</taxon>
        <taxon>Leptospira</taxon>
    </lineage>
</organism>
<dbReference type="InterPro" id="IPR002510">
    <property type="entry name" value="Metalloprtase-TldD/E_N"/>
</dbReference>
<dbReference type="AlphaFoldDB" id="A0A2M9ZJQ7"/>
<evidence type="ECO:0000313" key="6">
    <source>
        <dbReference type="EMBL" id="PJZ72279.1"/>
    </source>
</evidence>
<dbReference type="GO" id="GO:0008237">
    <property type="term" value="F:metallopeptidase activity"/>
    <property type="evidence" value="ECO:0007669"/>
    <property type="project" value="InterPro"/>
</dbReference>
<sequence length="444" mass="48464">MNLESAARFVLDEGKKRNIDQFDLIATDSEDTGIEVFKGRISQTETSRSRGLGIRVLVGSRPGYSYSERFSAEALTRMLQDALDQTSITDPLDLDLPEPEELPDLDLKQYDPSLETLGFAWMRELGKNLDEAAWKSDPRIENVPQVGVGKSKTESVIANSKGVFVFRKTNMVYAGTGMVATDGNIKKTGSFFRSGRNLNRLSVSEIVNEAKNRATELLGSKSLSSGVYPVVLSNRISPQIFGMFSSPFFADSVQKGQSRLLGKLGQQIAWNGLSILCEPHLPDFPGSRLIDSEGVLTHPRTVVKNGELSSYLHNLESAKKEGVPPTGNGVRSYSGRAGTAFSNLIVPFGSSTKEELLSAHNHCIYITKLEGGAGCSHVSGEISIGIQGIYYKNGVPQYPVDRITMNTNFFDLLKNIEGISNEYSDTYSSIKVPDVLISDVNIAG</sequence>
<dbReference type="PANTHER" id="PTHR43421:SF1">
    <property type="entry name" value="METALLOPROTEASE PMBA"/>
    <property type="match status" value="1"/>
</dbReference>
<evidence type="ECO:0000259" key="4">
    <source>
        <dbReference type="Pfam" id="PF19290"/>
    </source>
</evidence>
<feature type="domain" description="Metalloprotease TldD/E N-terminal" evidence="2">
    <location>
        <begin position="23"/>
        <end position="84"/>
    </location>
</feature>
<evidence type="ECO:0000313" key="7">
    <source>
        <dbReference type="Proteomes" id="UP000231962"/>
    </source>
</evidence>
<gene>
    <name evidence="5" type="ORF">CH360_10600</name>
    <name evidence="6" type="ORF">CH373_15260</name>
</gene>
<dbReference type="RefSeq" id="WP_100714016.1">
    <property type="nucleotide sequence ID" value="NZ_NPDY01000009.1"/>
</dbReference>
<reference evidence="7 8" key="1">
    <citation type="submission" date="2017-07" db="EMBL/GenBank/DDBJ databases">
        <title>Leptospira spp. isolated from tropical soils.</title>
        <authorList>
            <person name="Thibeaux R."/>
            <person name="Iraola G."/>
            <person name="Ferres I."/>
            <person name="Bierque E."/>
            <person name="Girault D."/>
            <person name="Soupe-Gilbert M.-E."/>
            <person name="Picardeau M."/>
            <person name="Goarant C."/>
        </authorList>
    </citation>
    <scope>NUCLEOTIDE SEQUENCE [LARGE SCALE GENOMIC DNA]</scope>
    <source>
        <strain evidence="6 8">FH1-B-B1</strain>
        <strain evidence="5 7">FH1-B-C1</strain>
    </source>
</reference>
<evidence type="ECO:0000313" key="5">
    <source>
        <dbReference type="EMBL" id="PJZ69454.1"/>
    </source>
</evidence>
<dbReference type="GO" id="GO:0005829">
    <property type="term" value="C:cytosol"/>
    <property type="evidence" value="ECO:0007669"/>
    <property type="project" value="TreeGrafter"/>
</dbReference>
<dbReference type="InterPro" id="IPR045570">
    <property type="entry name" value="Metalloprtase-TldD/E_cen_dom"/>
</dbReference>
<dbReference type="Pfam" id="PF19289">
    <property type="entry name" value="PmbA_TldD_3rd"/>
    <property type="match status" value="1"/>
</dbReference>
<dbReference type="EMBL" id="NPDZ01000011">
    <property type="protein sequence ID" value="PJZ72279.1"/>
    <property type="molecule type" value="Genomic_DNA"/>
</dbReference>
<evidence type="ECO:0000256" key="1">
    <source>
        <dbReference type="ARBA" id="ARBA00005836"/>
    </source>
</evidence>
<dbReference type="Pfam" id="PF01523">
    <property type="entry name" value="PmbA_TldD_1st"/>
    <property type="match status" value="1"/>
</dbReference>
<dbReference type="OrthoDB" id="9803213at2"/>
<dbReference type="Proteomes" id="UP000231990">
    <property type="component" value="Unassembled WGS sequence"/>
</dbReference>
<evidence type="ECO:0000259" key="3">
    <source>
        <dbReference type="Pfam" id="PF19289"/>
    </source>
</evidence>
<keyword evidence="7" id="KW-1185">Reference proteome</keyword>
<dbReference type="EMBL" id="NPDY01000009">
    <property type="protein sequence ID" value="PJZ69454.1"/>
    <property type="molecule type" value="Genomic_DNA"/>
</dbReference>
<dbReference type="InterPro" id="IPR036059">
    <property type="entry name" value="TldD/PmbA_sf"/>
</dbReference>
<evidence type="ECO:0000259" key="2">
    <source>
        <dbReference type="Pfam" id="PF01523"/>
    </source>
</evidence>
<dbReference type="Proteomes" id="UP000231962">
    <property type="component" value="Unassembled WGS sequence"/>
</dbReference>
<protein>
    <submittedName>
        <fullName evidence="6">Zn-dependent protease</fullName>
    </submittedName>
</protein>
<dbReference type="SUPFAM" id="SSF111283">
    <property type="entry name" value="Putative modulator of DNA gyrase, PmbA/TldD"/>
    <property type="match status" value="1"/>
</dbReference>
<accession>A0A2M9ZJQ7</accession>
<dbReference type="InterPro" id="IPR045569">
    <property type="entry name" value="Metalloprtase-TldD/E_C"/>
</dbReference>